<organism evidence="2 3">
    <name type="scientific">Propylenella binzhouense</name>
    <dbReference type="NCBI Taxonomy" id="2555902"/>
    <lineage>
        <taxon>Bacteria</taxon>
        <taxon>Pseudomonadati</taxon>
        <taxon>Pseudomonadota</taxon>
        <taxon>Alphaproteobacteria</taxon>
        <taxon>Hyphomicrobiales</taxon>
        <taxon>Propylenellaceae</taxon>
        <taxon>Propylenella</taxon>
    </lineage>
</organism>
<dbReference type="PANTHER" id="PTHR33376">
    <property type="match status" value="1"/>
</dbReference>
<dbReference type="AlphaFoldDB" id="A0A964T4U4"/>
<gene>
    <name evidence="2" type="ORF">E4O86_12515</name>
</gene>
<protein>
    <submittedName>
        <fullName evidence="2">TRAP transporter substrate-binding protein</fullName>
    </submittedName>
</protein>
<keyword evidence="1" id="KW-0732">Signal</keyword>
<dbReference type="Gene3D" id="3.40.190.170">
    <property type="entry name" value="Bacterial extracellular solute-binding protein, family 7"/>
    <property type="match status" value="1"/>
</dbReference>
<sequence length="352" mass="37994">MAFEGTKRRVGGLAALVSASVLALGLAGLPGGALAQDRMVNLKLSTWVPPAHPLNPALQAWAASIEKASGGTIKSTLFPSEQLGKAFDHYDMARDGIADFTYVNPGYQPGRFPIFAAGQLPFLFSNGKGGSAALDEWYRAYAGKEMQDVHFCMAFVHDPGSLHSRVKIVVPSDISGKKIRPAGQTIAAMVTQLGGTNVQASAPESRDVLERGVADAIFFPWGSIMLFGIEKAVKYHIDAPLYTSPFVWVMNKDRYDGMSDAQKKVIDDHCTTEWAEKIATPWADFEHAGIEKLKAMSGHEVYPLTPEQVAEWRKATENLTMAWAEGVKSAGGDPDAALSALKESLARHDAAF</sequence>
<dbReference type="NCBIfam" id="NF037995">
    <property type="entry name" value="TRAP_S1"/>
    <property type="match status" value="1"/>
</dbReference>
<dbReference type="InterPro" id="IPR038404">
    <property type="entry name" value="TRAP_DctP_sf"/>
</dbReference>
<dbReference type="GO" id="GO:0055085">
    <property type="term" value="P:transmembrane transport"/>
    <property type="evidence" value="ECO:0007669"/>
    <property type="project" value="InterPro"/>
</dbReference>
<accession>A0A964T4U4</accession>
<dbReference type="InterPro" id="IPR018389">
    <property type="entry name" value="DctP_fam"/>
</dbReference>
<evidence type="ECO:0000313" key="3">
    <source>
        <dbReference type="Proteomes" id="UP000773614"/>
    </source>
</evidence>
<dbReference type="Proteomes" id="UP000773614">
    <property type="component" value="Unassembled WGS sequence"/>
</dbReference>
<reference evidence="2" key="1">
    <citation type="submission" date="2019-03" db="EMBL/GenBank/DDBJ databases">
        <title>Afifella sp. nov., isolated from activated sludge.</title>
        <authorList>
            <person name="Li Q."/>
            <person name="Liu Y."/>
        </authorList>
    </citation>
    <scope>NUCLEOTIDE SEQUENCE</scope>
    <source>
        <strain evidence="2">L72</strain>
    </source>
</reference>
<name>A0A964T4U4_9HYPH</name>
<dbReference type="OrthoDB" id="7822595at2"/>
<proteinExistence type="predicted"/>
<dbReference type="PANTHER" id="PTHR33376:SF15">
    <property type="entry name" value="BLL6794 PROTEIN"/>
    <property type="match status" value="1"/>
</dbReference>
<dbReference type="EMBL" id="SPKJ01000040">
    <property type="protein sequence ID" value="MYZ48533.1"/>
    <property type="molecule type" value="Genomic_DNA"/>
</dbReference>
<comment type="caution">
    <text evidence="2">The sequence shown here is derived from an EMBL/GenBank/DDBJ whole genome shotgun (WGS) entry which is preliminary data.</text>
</comment>
<dbReference type="CDD" id="cd13665">
    <property type="entry name" value="PBP2_TRAP_Dctp3_4"/>
    <property type="match status" value="1"/>
</dbReference>
<dbReference type="Pfam" id="PF03480">
    <property type="entry name" value="DctP"/>
    <property type="match status" value="1"/>
</dbReference>
<keyword evidence="3" id="KW-1185">Reference proteome</keyword>
<evidence type="ECO:0000313" key="2">
    <source>
        <dbReference type="EMBL" id="MYZ48533.1"/>
    </source>
</evidence>
<evidence type="ECO:0000256" key="1">
    <source>
        <dbReference type="ARBA" id="ARBA00022729"/>
    </source>
</evidence>